<evidence type="ECO:0000256" key="11">
    <source>
        <dbReference type="SAM" id="Phobius"/>
    </source>
</evidence>
<accession>A0A9N8WR77</accession>
<keyword evidence="7" id="KW-0496">Mitochondrion</keyword>
<reference evidence="12" key="1">
    <citation type="submission" date="2021-06" db="EMBL/GenBank/DDBJ databases">
        <authorList>
            <person name="Kallberg Y."/>
            <person name="Tangrot J."/>
            <person name="Rosling A."/>
        </authorList>
    </citation>
    <scope>NUCLEOTIDE SEQUENCE</scope>
    <source>
        <strain evidence="12">AZ414A</strain>
    </source>
</reference>
<dbReference type="PRINTS" id="PR00784">
    <property type="entry name" value="MTUNCOUPLING"/>
</dbReference>
<feature type="repeat" description="Solcar" evidence="9">
    <location>
        <begin position="26"/>
        <end position="111"/>
    </location>
</feature>
<evidence type="ECO:0000313" key="12">
    <source>
        <dbReference type="EMBL" id="CAG8492063.1"/>
    </source>
</evidence>
<dbReference type="GO" id="GO:0055085">
    <property type="term" value="P:transmembrane transport"/>
    <property type="evidence" value="ECO:0007669"/>
    <property type="project" value="InterPro"/>
</dbReference>
<dbReference type="Pfam" id="PF00153">
    <property type="entry name" value="Mito_carr"/>
    <property type="match status" value="3"/>
</dbReference>
<feature type="repeat" description="Solcar" evidence="9">
    <location>
        <begin position="123"/>
        <end position="210"/>
    </location>
</feature>
<dbReference type="InterPro" id="IPR002067">
    <property type="entry name" value="MCP"/>
</dbReference>
<keyword evidence="4 9" id="KW-0812">Transmembrane</keyword>
<comment type="similarity">
    <text evidence="2 10">Belongs to the mitochondrial carrier (TC 2.A.29) family.</text>
</comment>
<keyword evidence="5" id="KW-0677">Repeat</keyword>
<name>A0A9N8WR77_9GLOM</name>
<dbReference type="PROSITE" id="PS50920">
    <property type="entry name" value="SOLCAR"/>
    <property type="match status" value="3"/>
</dbReference>
<comment type="subcellular location">
    <subcellularLocation>
        <location evidence="1">Mitochondrion membrane</location>
        <topology evidence="1">Multi-pass membrane protein</topology>
    </subcellularLocation>
</comment>
<evidence type="ECO:0000256" key="5">
    <source>
        <dbReference type="ARBA" id="ARBA00022737"/>
    </source>
</evidence>
<protein>
    <submittedName>
        <fullName evidence="12">3653_t:CDS:1</fullName>
    </submittedName>
</protein>
<evidence type="ECO:0000256" key="7">
    <source>
        <dbReference type="ARBA" id="ARBA00023128"/>
    </source>
</evidence>
<keyword evidence="6 11" id="KW-1133">Transmembrane helix</keyword>
<keyword evidence="8 9" id="KW-0472">Membrane</keyword>
<evidence type="ECO:0000256" key="2">
    <source>
        <dbReference type="ARBA" id="ARBA00006375"/>
    </source>
</evidence>
<sequence>METAKPQVLTSTVHLSKTQDKDNKLKKKEYPFWFGGAASCFACLITHPLDTTKVRLQTVKGINKTGAVGMMINIIKLGGIGGIYSGLSASILRQATYSTMRFGVYDRLQNYLTKEGEKLSFVKKIFCASIGGCVGGAFGNPADVVMVRMQNDAELPPELRRNYKHAFEGLYRITKESGITGLTRGIGPNMNRAILMSSSQIATYDQSKQLLLETGIFHDNIFTHLISSMLAGLVATTICSPVDVIKTRIMNSEKKLTFFPMLKSIITTEGLFALFKGWVPSYVRLGPHTVATFLFLEQIRSLYDKRIKSNS</sequence>
<dbReference type="SUPFAM" id="SSF103506">
    <property type="entry name" value="Mitochondrial carrier"/>
    <property type="match status" value="1"/>
</dbReference>
<evidence type="ECO:0000256" key="3">
    <source>
        <dbReference type="ARBA" id="ARBA00022448"/>
    </source>
</evidence>
<dbReference type="Proteomes" id="UP000789706">
    <property type="component" value="Unassembled WGS sequence"/>
</dbReference>
<dbReference type="InterPro" id="IPR050391">
    <property type="entry name" value="Mito_Metabolite_Transporter"/>
</dbReference>
<keyword evidence="3 10" id="KW-0813">Transport</keyword>
<evidence type="ECO:0000256" key="10">
    <source>
        <dbReference type="RuleBase" id="RU000488"/>
    </source>
</evidence>
<proteinExistence type="inferred from homology"/>
<evidence type="ECO:0000256" key="6">
    <source>
        <dbReference type="ARBA" id="ARBA00022989"/>
    </source>
</evidence>
<evidence type="ECO:0000256" key="8">
    <source>
        <dbReference type="ARBA" id="ARBA00023136"/>
    </source>
</evidence>
<evidence type="ECO:0000256" key="9">
    <source>
        <dbReference type="PROSITE-ProRule" id="PRU00282"/>
    </source>
</evidence>
<dbReference type="InterPro" id="IPR018108">
    <property type="entry name" value="MCP_transmembrane"/>
</dbReference>
<organism evidence="12 13">
    <name type="scientific">Diversispora eburnea</name>
    <dbReference type="NCBI Taxonomy" id="1213867"/>
    <lineage>
        <taxon>Eukaryota</taxon>
        <taxon>Fungi</taxon>
        <taxon>Fungi incertae sedis</taxon>
        <taxon>Mucoromycota</taxon>
        <taxon>Glomeromycotina</taxon>
        <taxon>Glomeromycetes</taxon>
        <taxon>Diversisporales</taxon>
        <taxon>Diversisporaceae</taxon>
        <taxon>Diversispora</taxon>
    </lineage>
</organism>
<evidence type="ECO:0000313" key="13">
    <source>
        <dbReference type="Proteomes" id="UP000789706"/>
    </source>
</evidence>
<feature type="transmembrane region" description="Helical" evidence="11">
    <location>
        <begin position="30"/>
        <end position="49"/>
    </location>
</feature>
<dbReference type="EMBL" id="CAJVPK010000309">
    <property type="protein sequence ID" value="CAG8492063.1"/>
    <property type="molecule type" value="Genomic_DNA"/>
</dbReference>
<dbReference type="Gene3D" id="1.50.40.10">
    <property type="entry name" value="Mitochondrial carrier domain"/>
    <property type="match status" value="1"/>
</dbReference>
<evidence type="ECO:0000256" key="1">
    <source>
        <dbReference type="ARBA" id="ARBA00004225"/>
    </source>
</evidence>
<dbReference type="GO" id="GO:0031966">
    <property type="term" value="C:mitochondrial membrane"/>
    <property type="evidence" value="ECO:0007669"/>
    <property type="project" value="UniProtKB-SubCell"/>
</dbReference>
<comment type="caution">
    <text evidence="12">The sequence shown here is derived from an EMBL/GenBank/DDBJ whole genome shotgun (WGS) entry which is preliminary data.</text>
</comment>
<dbReference type="InterPro" id="IPR023395">
    <property type="entry name" value="MCP_dom_sf"/>
</dbReference>
<feature type="repeat" description="Solcar" evidence="9">
    <location>
        <begin position="219"/>
        <end position="302"/>
    </location>
</feature>
<gene>
    <name evidence="12" type="ORF">DEBURN_LOCUS4231</name>
</gene>
<evidence type="ECO:0000256" key="4">
    <source>
        <dbReference type="ARBA" id="ARBA00022692"/>
    </source>
</evidence>
<feature type="transmembrane region" description="Helical" evidence="11">
    <location>
        <begin position="69"/>
        <end position="92"/>
    </location>
</feature>
<keyword evidence="13" id="KW-1185">Reference proteome</keyword>
<dbReference type="OrthoDB" id="448427at2759"/>
<dbReference type="PANTHER" id="PTHR45618">
    <property type="entry name" value="MITOCHONDRIAL DICARBOXYLATE CARRIER-RELATED"/>
    <property type="match status" value="1"/>
</dbReference>
<dbReference type="AlphaFoldDB" id="A0A9N8WR77"/>